<sequence length="126" mass="14470">MKKILSKNDFETAEKKMNDLLNSATQKGGFDFLTAKETEELEESTQIVKQYEDANFKIETPQTVQELIAFKMFEKNLKQKDIAKMLDTTDTKLSEIMHNKRKPSISFLKALNQVLGIDGNLLLRIV</sequence>
<feature type="domain" description="HTH cro/C1-type" evidence="1">
    <location>
        <begin position="74"/>
        <end position="122"/>
    </location>
</feature>
<keyword evidence="3" id="KW-1185">Reference proteome</keyword>
<accession>A0A2U1K0N2</accession>
<dbReference type="SUPFAM" id="SSF47413">
    <property type="entry name" value="lambda repressor-like DNA-binding domains"/>
    <property type="match status" value="1"/>
</dbReference>
<dbReference type="SMART" id="SM00530">
    <property type="entry name" value="HTH_XRE"/>
    <property type="match status" value="1"/>
</dbReference>
<dbReference type="AlphaFoldDB" id="A0A2U1K0N2"/>
<protein>
    <recommendedName>
        <fullName evidence="1">HTH cro/C1-type domain-containing protein</fullName>
    </recommendedName>
</protein>
<evidence type="ECO:0000259" key="1">
    <source>
        <dbReference type="PROSITE" id="PS50943"/>
    </source>
</evidence>
<gene>
    <name evidence="2" type="ORF">DB891_04910</name>
</gene>
<dbReference type="PROSITE" id="PS50943">
    <property type="entry name" value="HTH_CROC1"/>
    <property type="match status" value="1"/>
</dbReference>
<dbReference type="InterPro" id="IPR010982">
    <property type="entry name" value="Lambda_DNA-bd_dom_sf"/>
</dbReference>
<dbReference type="InterPro" id="IPR001387">
    <property type="entry name" value="Cro/C1-type_HTH"/>
</dbReference>
<evidence type="ECO:0000313" key="2">
    <source>
        <dbReference type="EMBL" id="PWA10568.1"/>
    </source>
</evidence>
<reference evidence="2 3" key="1">
    <citation type="submission" date="2018-04" db="EMBL/GenBank/DDBJ databases">
        <title>Flavobacterium sp. nov., isolated from glacier ice.</title>
        <authorList>
            <person name="Liu Q."/>
            <person name="Xin Y.-H."/>
        </authorList>
    </citation>
    <scope>NUCLEOTIDE SEQUENCE [LARGE SCALE GENOMIC DNA]</scope>
    <source>
        <strain evidence="2 3">LB2P30</strain>
    </source>
</reference>
<organism evidence="2 3">
    <name type="scientific">Flavobacterium laiguense</name>
    <dbReference type="NCBI Taxonomy" id="2169409"/>
    <lineage>
        <taxon>Bacteria</taxon>
        <taxon>Pseudomonadati</taxon>
        <taxon>Bacteroidota</taxon>
        <taxon>Flavobacteriia</taxon>
        <taxon>Flavobacteriales</taxon>
        <taxon>Flavobacteriaceae</taxon>
        <taxon>Flavobacterium</taxon>
    </lineage>
</organism>
<evidence type="ECO:0000313" key="3">
    <source>
        <dbReference type="Proteomes" id="UP000245618"/>
    </source>
</evidence>
<dbReference type="OrthoDB" id="9796786at2"/>
<dbReference type="Proteomes" id="UP000245618">
    <property type="component" value="Unassembled WGS sequence"/>
</dbReference>
<dbReference type="Gene3D" id="1.10.260.40">
    <property type="entry name" value="lambda repressor-like DNA-binding domains"/>
    <property type="match status" value="1"/>
</dbReference>
<dbReference type="EMBL" id="QCZH01000003">
    <property type="protein sequence ID" value="PWA10568.1"/>
    <property type="molecule type" value="Genomic_DNA"/>
</dbReference>
<dbReference type="RefSeq" id="WP_116761169.1">
    <property type="nucleotide sequence ID" value="NZ_QCZH01000003.1"/>
</dbReference>
<name>A0A2U1K0N2_9FLAO</name>
<proteinExistence type="predicted"/>
<dbReference type="Pfam" id="PF12844">
    <property type="entry name" value="HTH_19"/>
    <property type="match status" value="1"/>
</dbReference>
<dbReference type="GO" id="GO:0003677">
    <property type="term" value="F:DNA binding"/>
    <property type="evidence" value="ECO:0007669"/>
    <property type="project" value="InterPro"/>
</dbReference>
<dbReference type="CDD" id="cd00093">
    <property type="entry name" value="HTH_XRE"/>
    <property type="match status" value="1"/>
</dbReference>
<comment type="caution">
    <text evidence="2">The sequence shown here is derived from an EMBL/GenBank/DDBJ whole genome shotgun (WGS) entry which is preliminary data.</text>
</comment>